<organism evidence="3 4">
    <name type="scientific">Cyclotella cryptica</name>
    <dbReference type="NCBI Taxonomy" id="29204"/>
    <lineage>
        <taxon>Eukaryota</taxon>
        <taxon>Sar</taxon>
        <taxon>Stramenopiles</taxon>
        <taxon>Ochrophyta</taxon>
        <taxon>Bacillariophyta</taxon>
        <taxon>Coscinodiscophyceae</taxon>
        <taxon>Thalassiosirophycidae</taxon>
        <taxon>Stephanodiscales</taxon>
        <taxon>Stephanodiscaceae</taxon>
        <taxon>Cyclotella</taxon>
    </lineage>
</organism>
<dbReference type="AlphaFoldDB" id="A0ABD3NTR4"/>
<feature type="region of interest" description="Disordered" evidence="1">
    <location>
        <begin position="276"/>
        <end position="295"/>
    </location>
</feature>
<dbReference type="PANTHER" id="PTHR45713">
    <property type="entry name" value="FTP DOMAIN-CONTAINING PROTEIN"/>
    <property type="match status" value="1"/>
</dbReference>
<feature type="compositionally biased region" description="Polar residues" evidence="1">
    <location>
        <begin position="492"/>
        <end position="501"/>
    </location>
</feature>
<proteinExistence type="predicted"/>
<dbReference type="SUPFAM" id="SSF49785">
    <property type="entry name" value="Galactose-binding domain-like"/>
    <property type="match status" value="1"/>
</dbReference>
<accession>A0ABD3NTR4</accession>
<keyword evidence="2" id="KW-0472">Membrane</keyword>
<dbReference type="Proteomes" id="UP001516023">
    <property type="component" value="Unassembled WGS sequence"/>
</dbReference>
<feature type="compositionally biased region" description="Polar residues" evidence="1">
    <location>
        <begin position="279"/>
        <end position="295"/>
    </location>
</feature>
<evidence type="ECO:0000313" key="3">
    <source>
        <dbReference type="EMBL" id="KAL3779350.1"/>
    </source>
</evidence>
<sequence length="839" mass="92746">MVVRNRQAHDSNNRRTIQQINMDEEHAIETPAAPKEVASSMASSPSVAITNGTYATTQTTDALTALSTNTPEDTPYIKRVSLESVQTPDHVHILALQRDETTPQHNIVVEPSSPTTTNSTNTHTTTHSPLIQSERDEVERLRREAARIKEEQARLEEEIRMAKLQKDRLEQYALTHAHPNAAEDDEDIEIYCENPIDVMSAITEEPRTLVLEKADVEVMSQITEARTEARHFHNGKRRKRWIGIVVFVLLLVAIAAIVGGVRSRQVKTQSASVAKDVGDSTSPTAFPTSGDTTSPTRVATLQRPIVIDMTDDDDDFITPVYEDDDDAEIVFPTPSPSVSSYYSSTSPSLSAMYARIVKIQSNNEAILNVFEVQVIDPSGGNVAFNKNATQSSTWEDNFASYAVDGADDTFSSTLLEERAWWQVDLEQMMPIENVTIMNYYCFDESDQGGCLGRLSNSTLVLIDEADAIVSTKEIRDTDGLLELTFHFDPRNSQSGAPSVSFGNPPSIRPNSSTSSPPSASPILTPSLTPTSAPIQVPTVSPTWAPITQLPSLVPSQSGLACPSDEGLLSIFFQFGTDPNQISWYVVDDCTGDVVAQCDLCYENADPYATSADHRCLPMAGYTFYFSDAAGDVWPTDSGFSVVFDGDYQYVQGSGTTLEITSLSFGGGGSACPTVSPTSKSSALSTTLDKLPFPYSYPYARFTQWEMLADQFIIYAESLGYNSYLWNNPNSYDLEYNYVFASLNSTQQQAITDIGLSEEQWDCFMNHYESYGWESLPDHALQALIDLGWSQCVWDREPNCSTTTPASEGSNWRRLTSEEKAAAINLCWSKWSWDLYALPW</sequence>
<keyword evidence="4" id="KW-1185">Reference proteome</keyword>
<feature type="compositionally biased region" description="Low complexity" evidence="1">
    <location>
        <begin position="111"/>
        <end position="129"/>
    </location>
</feature>
<keyword evidence="2" id="KW-1133">Transmembrane helix</keyword>
<feature type="region of interest" description="Disordered" evidence="1">
    <location>
        <begin position="492"/>
        <end position="527"/>
    </location>
</feature>
<dbReference type="PANTHER" id="PTHR45713:SF15">
    <property type="entry name" value="F5_8 TYPE C DOMAIN-CONTAINING PROTEIN"/>
    <property type="match status" value="1"/>
</dbReference>
<protein>
    <recommendedName>
        <fullName evidence="5">Fucolectin tachylectin-4 pentraxin-1 domain-containing protein</fullName>
    </recommendedName>
</protein>
<keyword evidence="2" id="KW-0812">Transmembrane</keyword>
<name>A0ABD3NTR4_9STRA</name>
<dbReference type="EMBL" id="JABMIG020000392">
    <property type="protein sequence ID" value="KAL3779350.1"/>
    <property type="molecule type" value="Genomic_DNA"/>
</dbReference>
<dbReference type="InterPro" id="IPR051941">
    <property type="entry name" value="BG_Antigen-Binding_Lectin"/>
</dbReference>
<evidence type="ECO:0000313" key="4">
    <source>
        <dbReference type="Proteomes" id="UP001516023"/>
    </source>
</evidence>
<feature type="region of interest" description="Disordered" evidence="1">
    <location>
        <begin position="106"/>
        <end position="135"/>
    </location>
</feature>
<reference evidence="3 4" key="1">
    <citation type="journal article" date="2020" name="G3 (Bethesda)">
        <title>Improved Reference Genome for Cyclotella cryptica CCMP332, a Model for Cell Wall Morphogenesis, Salinity Adaptation, and Lipid Production in Diatoms (Bacillariophyta).</title>
        <authorList>
            <person name="Roberts W.R."/>
            <person name="Downey K.M."/>
            <person name="Ruck E.C."/>
            <person name="Traller J.C."/>
            <person name="Alverson A.J."/>
        </authorList>
    </citation>
    <scope>NUCLEOTIDE SEQUENCE [LARGE SCALE GENOMIC DNA]</scope>
    <source>
        <strain evidence="3 4">CCMP332</strain>
    </source>
</reference>
<comment type="caution">
    <text evidence="3">The sequence shown here is derived from an EMBL/GenBank/DDBJ whole genome shotgun (WGS) entry which is preliminary data.</text>
</comment>
<evidence type="ECO:0000256" key="2">
    <source>
        <dbReference type="SAM" id="Phobius"/>
    </source>
</evidence>
<evidence type="ECO:0008006" key="5">
    <source>
        <dbReference type="Google" id="ProtNLM"/>
    </source>
</evidence>
<gene>
    <name evidence="3" type="ORF">HJC23_007480</name>
</gene>
<evidence type="ECO:0000256" key="1">
    <source>
        <dbReference type="SAM" id="MobiDB-lite"/>
    </source>
</evidence>
<feature type="transmembrane region" description="Helical" evidence="2">
    <location>
        <begin position="241"/>
        <end position="261"/>
    </location>
</feature>
<feature type="compositionally biased region" description="Low complexity" evidence="1">
    <location>
        <begin position="503"/>
        <end position="527"/>
    </location>
</feature>
<dbReference type="Gene3D" id="2.60.120.260">
    <property type="entry name" value="Galactose-binding domain-like"/>
    <property type="match status" value="1"/>
</dbReference>
<dbReference type="InterPro" id="IPR008979">
    <property type="entry name" value="Galactose-bd-like_sf"/>
</dbReference>